<dbReference type="InterPro" id="IPR004843">
    <property type="entry name" value="Calcineurin-like_PHP"/>
</dbReference>
<accession>H8GKV8</accession>
<dbReference type="eggNOG" id="COG2129">
    <property type="taxonomic scope" value="Bacteria"/>
</dbReference>
<gene>
    <name evidence="2" type="ORF">Metal_1495</name>
</gene>
<dbReference type="GO" id="GO:0016787">
    <property type="term" value="F:hydrolase activity"/>
    <property type="evidence" value="ECO:0007669"/>
    <property type="project" value="InterPro"/>
</dbReference>
<proteinExistence type="predicted"/>
<evidence type="ECO:0000313" key="2">
    <source>
        <dbReference type="EMBL" id="EIC29280.1"/>
    </source>
</evidence>
<dbReference type="STRING" id="686340.Metal_1495"/>
<dbReference type="Proteomes" id="UP000005090">
    <property type="component" value="Chromosome"/>
</dbReference>
<dbReference type="CDD" id="cd00838">
    <property type="entry name" value="MPP_superfamily"/>
    <property type="match status" value="1"/>
</dbReference>
<feature type="domain" description="Calcineurin-like phosphoesterase" evidence="1">
    <location>
        <begin position="6"/>
        <end position="195"/>
    </location>
</feature>
<dbReference type="Pfam" id="PF00149">
    <property type="entry name" value="Metallophos"/>
    <property type="match status" value="1"/>
</dbReference>
<dbReference type="EMBL" id="CM001475">
    <property type="protein sequence ID" value="EIC29280.1"/>
    <property type="molecule type" value="Genomic_DNA"/>
</dbReference>
<name>H8GKV8_METAL</name>
<dbReference type="SUPFAM" id="SSF56300">
    <property type="entry name" value="Metallo-dependent phosphatases"/>
    <property type="match status" value="1"/>
</dbReference>
<reference evidence="2 3" key="1">
    <citation type="journal article" date="2013" name="Genome Announc.">
        <title>Genome Sequence of the Obligate Gammaproteobacterial Methanotroph Methylomicrobium album Strain BG8.</title>
        <authorList>
            <person name="Kits K.D."/>
            <person name="Kalyuzhnaya M.G."/>
            <person name="Klotz M.G."/>
            <person name="Jetten M.S."/>
            <person name="Op den Camp H.J."/>
            <person name="Vuilleumier S."/>
            <person name="Bringel F."/>
            <person name="Dispirito A.A."/>
            <person name="Murrell J.C."/>
            <person name="Bruce D."/>
            <person name="Cheng J.F."/>
            <person name="Copeland A."/>
            <person name="Goodwin L."/>
            <person name="Hauser L."/>
            <person name="Lajus A."/>
            <person name="Land M.L."/>
            <person name="Lapidus A."/>
            <person name="Lucas S."/>
            <person name="Medigue C."/>
            <person name="Pitluck S."/>
            <person name="Woyke T."/>
            <person name="Zeytun A."/>
            <person name="Stein L.Y."/>
        </authorList>
    </citation>
    <scope>NUCLEOTIDE SEQUENCE [LARGE SCALE GENOMIC DNA]</scope>
    <source>
        <strain evidence="2 3">BG8</strain>
    </source>
</reference>
<dbReference type="InterPro" id="IPR029052">
    <property type="entry name" value="Metallo-depent_PP-like"/>
</dbReference>
<sequence>MNPNHRILFAGDPHGNFRPLIEAVRKCRPEAVVLLGDYDLECPLEHYLAEIIGLTEIWWIAGNHDFQSPCKYHSLFNSSLADYSLHLRVKEIAGLRIAGLGGIFLGRVWYPPAQPKWINKRHFLNSQKTAQRYSELSLKYRSAIWHDEFEAMKALQADILVTHEAPSSHRFGFAAIGELASAMGVKHVFHGHLHENYAATIRRNIRVVGVADQVVADLAGNLVNAGELAVSD</sequence>
<keyword evidence="3" id="KW-1185">Reference proteome</keyword>
<dbReference type="Gene3D" id="3.60.21.10">
    <property type="match status" value="1"/>
</dbReference>
<evidence type="ECO:0000259" key="1">
    <source>
        <dbReference type="Pfam" id="PF00149"/>
    </source>
</evidence>
<dbReference type="RefSeq" id="WP_005371012.1">
    <property type="nucleotide sequence ID" value="NZ_CM001475.1"/>
</dbReference>
<organism evidence="2 3">
    <name type="scientific">Methylomicrobium album BG8</name>
    <dbReference type="NCBI Taxonomy" id="686340"/>
    <lineage>
        <taxon>Bacteria</taxon>
        <taxon>Pseudomonadati</taxon>
        <taxon>Pseudomonadota</taxon>
        <taxon>Gammaproteobacteria</taxon>
        <taxon>Methylococcales</taxon>
        <taxon>Methylococcaceae</taxon>
        <taxon>Methylomicrobium</taxon>
    </lineage>
</organism>
<evidence type="ECO:0000313" key="3">
    <source>
        <dbReference type="Proteomes" id="UP000005090"/>
    </source>
</evidence>
<protein>
    <submittedName>
        <fullName evidence="2">Putative phosphoesterase, ICC</fullName>
    </submittedName>
</protein>
<dbReference type="AlphaFoldDB" id="H8GKV8"/>
<dbReference type="HOGENOM" id="CLU_084430_0_0_6"/>